<feature type="compositionally biased region" description="Pro residues" evidence="1">
    <location>
        <begin position="53"/>
        <end position="68"/>
    </location>
</feature>
<dbReference type="EMBL" id="BRYB01002492">
    <property type="protein sequence ID" value="GMI20477.1"/>
    <property type="molecule type" value="Genomic_DNA"/>
</dbReference>
<comment type="caution">
    <text evidence="3">The sequence shown here is derived from an EMBL/GenBank/DDBJ whole genome shotgun (WGS) entry which is preliminary data.</text>
</comment>
<keyword evidence="4" id="KW-1185">Reference proteome</keyword>
<reference evidence="3 4" key="1">
    <citation type="journal article" date="2023" name="Commun. Biol.">
        <title>Genome analysis of Parmales, the sister group of diatoms, reveals the evolutionary specialization of diatoms from phago-mixotrophs to photoautotrophs.</title>
        <authorList>
            <person name="Ban H."/>
            <person name="Sato S."/>
            <person name="Yoshikawa S."/>
            <person name="Yamada K."/>
            <person name="Nakamura Y."/>
            <person name="Ichinomiya M."/>
            <person name="Sato N."/>
            <person name="Blanc-Mathieu R."/>
            <person name="Endo H."/>
            <person name="Kuwata A."/>
            <person name="Ogata H."/>
        </authorList>
    </citation>
    <scope>NUCLEOTIDE SEQUENCE [LARGE SCALE GENOMIC DNA]</scope>
</reference>
<sequence length="295" mass="31386">MKQPIIGVKQPRPKGAATGVNKGLSLGGFGAFSSLVASGASSADMMAAAAANPLPPPPPPAPKHPPSVPTTSIITTRKGKQNVLRDRAAPPSPAKKSPPPPPKPQKKARRAFTQEQLLTEAVVKTEPENYKWIQSRKRDQSSSSGALDSKADLSALTAVRERRVSKARMGIGGAGMYNTVTFPRVDDVPPILQKRAAVADLLQAYSEARQDPRRAGKVDVAALRRREGLEQPGGAAGAKRDGPLLCAVTGRPARYLDPRTGRGYSDKASFKEVRRRFGGGKTTSAVDRFNDRAKS</sequence>
<dbReference type="Pfam" id="PF08265">
    <property type="entry name" value="YL1_C"/>
    <property type="match status" value="1"/>
</dbReference>
<organism evidence="3 4">
    <name type="scientific">Tetraparma gracilis</name>
    <dbReference type="NCBI Taxonomy" id="2962635"/>
    <lineage>
        <taxon>Eukaryota</taxon>
        <taxon>Sar</taxon>
        <taxon>Stramenopiles</taxon>
        <taxon>Ochrophyta</taxon>
        <taxon>Bolidophyceae</taxon>
        <taxon>Parmales</taxon>
        <taxon>Triparmaceae</taxon>
        <taxon>Tetraparma</taxon>
    </lineage>
</organism>
<evidence type="ECO:0000259" key="2">
    <source>
        <dbReference type="SMART" id="SM00993"/>
    </source>
</evidence>
<gene>
    <name evidence="3" type="ORF">TeGR_g14239</name>
</gene>
<dbReference type="Proteomes" id="UP001165060">
    <property type="component" value="Unassembled WGS sequence"/>
</dbReference>
<dbReference type="SMART" id="SM00993">
    <property type="entry name" value="YL1_C"/>
    <property type="match status" value="1"/>
</dbReference>
<feature type="region of interest" description="Disordered" evidence="1">
    <location>
        <begin position="40"/>
        <end position="151"/>
    </location>
</feature>
<evidence type="ECO:0000313" key="3">
    <source>
        <dbReference type="EMBL" id="GMI20477.1"/>
    </source>
</evidence>
<dbReference type="InterPro" id="IPR013272">
    <property type="entry name" value="Vps72/YL1_C"/>
</dbReference>
<feature type="compositionally biased region" description="Low complexity" evidence="1">
    <location>
        <begin position="40"/>
        <end position="52"/>
    </location>
</feature>
<dbReference type="PANTHER" id="PTHR13275">
    <property type="entry name" value="YL-1 PROTEIN TRANSCRIPTION FACTOR-LIKE 1"/>
    <property type="match status" value="1"/>
</dbReference>
<proteinExistence type="predicted"/>
<feature type="compositionally biased region" description="Pro residues" evidence="1">
    <location>
        <begin position="90"/>
        <end position="103"/>
    </location>
</feature>
<name>A0ABQ6M6I4_9STRA</name>
<feature type="domain" description="Vps72/YL1 C-terminal" evidence="2">
    <location>
        <begin position="244"/>
        <end position="273"/>
    </location>
</feature>
<evidence type="ECO:0000313" key="4">
    <source>
        <dbReference type="Proteomes" id="UP001165060"/>
    </source>
</evidence>
<evidence type="ECO:0000256" key="1">
    <source>
        <dbReference type="SAM" id="MobiDB-lite"/>
    </source>
</evidence>
<protein>
    <recommendedName>
        <fullName evidence="2">Vps72/YL1 C-terminal domain-containing protein</fullName>
    </recommendedName>
</protein>
<feature type="region of interest" description="Disordered" evidence="1">
    <location>
        <begin position="1"/>
        <end position="22"/>
    </location>
</feature>
<dbReference type="PANTHER" id="PTHR13275:SF4">
    <property type="entry name" value="VACUOLAR PROTEIN SORTING-ASSOCIATED PROTEIN 72 HOMOLOG"/>
    <property type="match status" value="1"/>
</dbReference>
<accession>A0ABQ6M6I4</accession>